<evidence type="ECO:0000313" key="2">
    <source>
        <dbReference type="EMBL" id="GAA2024671.1"/>
    </source>
</evidence>
<dbReference type="SUPFAM" id="SSF46785">
    <property type="entry name" value="Winged helix' DNA-binding domain"/>
    <property type="match status" value="1"/>
</dbReference>
<dbReference type="PANTHER" id="PTHR43736">
    <property type="entry name" value="ADP-RIBOSE PYROPHOSPHATASE"/>
    <property type="match status" value="1"/>
</dbReference>
<dbReference type="Gene3D" id="1.10.10.10">
    <property type="entry name" value="Winged helix-like DNA-binding domain superfamily/Winged helix DNA-binding domain"/>
    <property type="match status" value="1"/>
</dbReference>
<gene>
    <name evidence="2" type="ORF">GCM10009720_00520</name>
</gene>
<dbReference type="PANTHER" id="PTHR43736:SF4">
    <property type="entry name" value="SLR1690 PROTEIN"/>
    <property type="match status" value="1"/>
</dbReference>
<name>A0ABN2TYM3_9MICC</name>
<dbReference type="Gene3D" id="3.90.79.10">
    <property type="entry name" value="Nucleoside Triphosphate Pyrophosphohydrolase"/>
    <property type="match status" value="1"/>
</dbReference>
<dbReference type="Pfam" id="PF21906">
    <property type="entry name" value="WHD_NrtR"/>
    <property type="match status" value="1"/>
</dbReference>
<evidence type="ECO:0000259" key="1">
    <source>
        <dbReference type="Pfam" id="PF21906"/>
    </source>
</evidence>
<keyword evidence="3" id="KW-1185">Reference proteome</keyword>
<organism evidence="2 3">
    <name type="scientific">Yaniella flava</name>
    <dbReference type="NCBI Taxonomy" id="287930"/>
    <lineage>
        <taxon>Bacteria</taxon>
        <taxon>Bacillati</taxon>
        <taxon>Actinomycetota</taxon>
        <taxon>Actinomycetes</taxon>
        <taxon>Micrococcales</taxon>
        <taxon>Micrococcaceae</taxon>
        <taxon>Yaniella</taxon>
    </lineage>
</organism>
<dbReference type="RefSeq" id="WP_343955481.1">
    <property type="nucleotide sequence ID" value="NZ_BAAAMN010000003.1"/>
</dbReference>
<proteinExistence type="predicted"/>
<accession>A0ABN2TYM3</accession>
<dbReference type="EMBL" id="BAAAMN010000003">
    <property type="protein sequence ID" value="GAA2024671.1"/>
    <property type="molecule type" value="Genomic_DNA"/>
</dbReference>
<dbReference type="SUPFAM" id="SSF55811">
    <property type="entry name" value="Nudix"/>
    <property type="match status" value="1"/>
</dbReference>
<protein>
    <submittedName>
        <fullName evidence="2">NUDIX domain-containing protein</fullName>
    </submittedName>
</protein>
<dbReference type="CDD" id="cd18873">
    <property type="entry name" value="NUDIX_NadM_like"/>
    <property type="match status" value="1"/>
</dbReference>
<dbReference type="InterPro" id="IPR054105">
    <property type="entry name" value="WHD_NrtR"/>
</dbReference>
<dbReference type="InterPro" id="IPR036390">
    <property type="entry name" value="WH_DNA-bd_sf"/>
</dbReference>
<comment type="caution">
    <text evidence="2">The sequence shown here is derived from an EMBL/GenBank/DDBJ whole genome shotgun (WGS) entry which is preliminary data.</text>
</comment>
<sequence>MVNFSAPSASERRFMPPAVAVSSVAFALHPPVDANVADPRSGDVISTWGEYAGREGARVEHATTLWLPLVRRTRPPFDDLWALPGGPIPWDEDLYHTAARTLHESVLRSPGYLEQLFTFGATTRSATAQRLVTIAYWGLYGELDLAVDPTTEPSRDVASDVATAGKNAVTEFSEALVASADANIAWFSIDRLPELAFDHADIIDYAVWRLRQRTEYSMVAHRFLSEEFTLAQMRRVHEAILGEQIDPANFRRDVLAQGQLVDTGRVEEGTPHRPARLYRFKEQPEHV</sequence>
<reference evidence="2 3" key="1">
    <citation type="journal article" date="2019" name="Int. J. Syst. Evol. Microbiol.">
        <title>The Global Catalogue of Microorganisms (GCM) 10K type strain sequencing project: providing services to taxonomists for standard genome sequencing and annotation.</title>
        <authorList>
            <consortium name="The Broad Institute Genomics Platform"/>
            <consortium name="The Broad Institute Genome Sequencing Center for Infectious Disease"/>
            <person name="Wu L."/>
            <person name="Ma J."/>
        </authorList>
    </citation>
    <scope>NUCLEOTIDE SEQUENCE [LARGE SCALE GENOMIC DNA]</scope>
    <source>
        <strain evidence="2 3">JCM 13595</strain>
    </source>
</reference>
<dbReference type="Proteomes" id="UP001501461">
    <property type="component" value="Unassembled WGS sequence"/>
</dbReference>
<dbReference type="InterPro" id="IPR015797">
    <property type="entry name" value="NUDIX_hydrolase-like_dom_sf"/>
</dbReference>
<feature type="domain" description="NrtR DNA-binding winged helix" evidence="1">
    <location>
        <begin position="223"/>
        <end position="280"/>
    </location>
</feature>
<dbReference type="InterPro" id="IPR036388">
    <property type="entry name" value="WH-like_DNA-bd_sf"/>
</dbReference>
<evidence type="ECO:0000313" key="3">
    <source>
        <dbReference type="Proteomes" id="UP001501461"/>
    </source>
</evidence>